<comment type="catalytic activity">
    <reaction evidence="9 10 11">
        <text>adenosine(37) in tRNA + dimethylallyl diphosphate = N(6)-dimethylallyladenosine(37) in tRNA + diphosphate</text>
        <dbReference type="Rhea" id="RHEA:26482"/>
        <dbReference type="Rhea" id="RHEA-COMP:10162"/>
        <dbReference type="Rhea" id="RHEA-COMP:10375"/>
        <dbReference type="ChEBI" id="CHEBI:33019"/>
        <dbReference type="ChEBI" id="CHEBI:57623"/>
        <dbReference type="ChEBI" id="CHEBI:74411"/>
        <dbReference type="ChEBI" id="CHEBI:74415"/>
        <dbReference type="EC" id="2.5.1.75"/>
    </reaction>
</comment>
<evidence type="ECO:0000256" key="1">
    <source>
        <dbReference type="ARBA" id="ARBA00001946"/>
    </source>
</evidence>
<evidence type="ECO:0000313" key="14">
    <source>
        <dbReference type="EMBL" id="QWG08083.1"/>
    </source>
</evidence>
<evidence type="ECO:0000256" key="4">
    <source>
        <dbReference type="ARBA" id="ARBA00022679"/>
    </source>
</evidence>
<dbReference type="Proteomes" id="UP000682802">
    <property type="component" value="Chromosome 1"/>
</dbReference>
<evidence type="ECO:0000313" key="15">
    <source>
        <dbReference type="Proteomes" id="UP000682802"/>
    </source>
</evidence>
<dbReference type="Gene3D" id="3.40.50.300">
    <property type="entry name" value="P-loop containing nucleotide triphosphate hydrolases"/>
    <property type="match status" value="1"/>
</dbReference>
<dbReference type="NCBIfam" id="TIGR00174">
    <property type="entry name" value="miaA"/>
    <property type="match status" value="1"/>
</dbReference>
<evidence type="ECO:0000256" key="11">
    <source>
        <dbReference type="RuleBase" id="RU003783"/>
    </source>
</evidence>
<dbReference type="HAMAP" id="MF_00185">
    <property type="entry name" value="IPP_trans"/>
    <property type="match status" value="1"/>
</dbReference>
<dbReference type="SUPFAM" id="SSF52540">
    <property type="entry name" value="P-loop containing nucleoside triphosphate hydrolases"/>
    <property type="match status" value="2"/>
</dbReference>
<feature type="site" description="Interaction with substrate tRNA" evidence="10">
    <location>
        <position position="134"/>
    </location>
</feature>
<comment type="subunit">
    <text evidence="10">Monomer.</text>
</comment>
<feature type="region of interest" description="Interaction with substrate tRNA" evidence="10">
    <location>
        <begin position="41"/>
        <end position="44"/>
    </location>
</feature>
<name>A0ABX8GWV2_9BACT</name>
<evidence type="ECO:0000256" key="10">
    <source>
        <dbReference type="HAMAP-Rule" id="MF_00185"/>
    </source>
</evidence>
<feature type="site" description="Interaction with substrate tRNA" evidence="10">
    <location>
        <position position="110"/>
    </location>
</feature>
<evidence type="ECO:0000256" key="12">
    <source>
        <dbReference type="RuleBase" id="RU003784"/>
    </source>
</evidence>
<evidence type="ECO:0000256" key="5">
    <source>
        <dbReference type="ARBA" id="ARBA00022694"/>
    </source>
</evidence>
<evidence type="ECO:0000256" key="6">
    <source>
        <dbReference type="ARBA" id="ARBA00022741"/>
    </source>
</evidence>
<keyword evidence="4 10" id="KW-0808">Transferase</keyword>
<dbReference type="InterPro" id="IPR018022">
    <property type="entry name" value="IPT"/>
</dbReference>
<proteinExistence type="inferred from homology"/>
<protein>
    <recommendedName>
        <fullName evidence="10">tRNA dimethylallyltransferase</fullName>
        <ecNumber evidence="10">2.5.1.75</ecNumber>
    </recommendedName>
    <alternativeName>
        <fullName evidence="10">Dimethylallyl diphosphate:tRNA dimethylallyltransferase</fullName>
        <shortName evidence="10">DMAPP:tRNA dimethylallyltransferase</shortName>
        <shortName evidence="10">DMATase</shortName>
    </alternativeName>
    <alternativeName>
        <fullName evidence="10">Isopentenyl-diphosphate:tRNA isopentenyltransferase</fullName>
        <shortName evidence="10">IPP transferase</shortName>
        <shortName evidence="10">IPPT</shortName>
        <shortName evidence="10">IPTase</shortName>
    </alternativeName>
</protein>
<dbReference type="GO" id="GO:0052381">
    <property type="term" value="F:tRNA dimethylallyltransferase activity"/>
    <property type="evidence" value="ECO:0007669"/>
    <property type="project" value="UniProtKB-EC"/>
</dbReference>
<evidence type="ECO:0000256" key="3">
    <source>
        <dbReference type="ARBA" id="ARBA00005842"/>
    </source>
</evidence>
<dbReference type="RefSeq" id="WP_144075463.1">
    <property type="nucleotide sequence ID" value="NZ_CP076128.1"/>
</dbReference>
<dbReference type="PANTHER" id="PTHR11088:SF60">
    <property type="entry name" value="TRNA DIMETHYLALLYLTRANSFERASE"/>
    <property type="match status" value="1"/>
</dbReference>
<keyword evidence="6 10" id="KW-0547">Nucleotide-binding</keyword>
<keyword evidence="15" id="KW-1185">Reference proteome</keyword>
<dbReference type="InterPro" id="IPR027417">
    <property type="entry name" value="P-loop_NTPase"/>
</dbReference>
<evidence type="ECO:0000256" key="7">
    <source>
        <dbReference type="ARBA" id="ARBA00022840"/>
    </source>
</evidence>
<feature type="binding site" evidence="10">
    <location>
        <begin position="18"/>
        <end position="23"/>
    </location>
    <ligand>
        <name>substrate</name>
    </ligand>
</feature>
<dbReference type="InterPro" id="IPR039657">
    <property type="entry name" value="Dimethylallyltransferase"/>
</dbReference>
<feature type="binding site" evidence="10">
    <location>
        <begin position="16"/>
        <end position="23"/>
    </location>
    <ligand>
        <name>ATP</name>
        <dbReference type="ChEBI" id="CHEBI:30616"/>
    </ligand>
</feature>
<evidence type="ECO:0000256" key="8">
    <source>
        <dbReference type="ARBA" id="ARBA00022842"/>
    </source>
</evidence>
<comment type="function">
    <text evidence="2 10 12">Catalyzes the transfer of a dimethylallyl group onto the adenine at position 37 in tRNAs that read codons beginning with uridine, leading to the formation of N6-(dimethylallyl)adenosine (i(6)A).</text>
</comment>
<comment type="caution">
    <text evidence="10">Lacks conserved residue(s) required for the propagation of feature annotation.</text>
</comment>
<comment type="similarity">
    <text evidence="3 10 13">Belongs to the IPP transferase family.</text>
</comment>
<keyword evidence="5 10" id="KW-0819">tRNA processing</keyword>
<sequence>MSQEKSLNTPLLVITGPTASGKTGLATQLSAKINGEIISADSRQVFKRMDIGTGKDLFDYEVDGKKIPYHLIDICNPGDDFNLYLFQKKYAEAVDEIIEKEAVPVLCGGTGLYIEAVTLKGYDEVWIPRNESLREELYSLELNQLLDFYKHLAPNKLEQLEGISHRERSLIRAIEIEHFLKFKPQTDYHPINFKELPTYNFALSIDKETRWNKIEKRLDERLKEGMIEEVEGLLKDIDDKKLRSYGLEYRHITEYLLGECSYEEMRTVLLKSIQQFSKRQMTWFRRMEKKTTLHWVPVEWEMNKKMDFVLEKVQELNF</sequence>
<evidence type="ECO:0000256" key="9">
    <source>
        <dbReference type="ARBA" id="ARBA00049563"/>
    </source>
</evidence>
<comment type="cofactor">
    <cofactor evidence="1 10">
        <name>Mg(2+)</name>
        <dbReference type="ChEBI" id="CHEBI:18420"/>
    </cofactor>
</comment>
<keyword evidence="8 10" id="KW-0460">Magnesium</keyword>
<keyword evidence="7 10" id="KW-0067">ATP-binding</keyword>
<organism evidence="14 15">
    <name type="scientific">Flammeovirga kamogawensis</name>
    <dbReference type="NCBI Taxonomy" id="373891"/>
    <lineage>
        <taxon>Bacteria</taxon>
        <taxon>Pseudomonadati</taxon>
        <taxon>Bacteroidota</taxon>
        <taxon>Cytophagia</taxon>
        <taxon>Cytophagales</taxon>
        <taxon>Flammeovirgaceae</taxon>
        <taxon>Flammeovirga</taxon>
    </lineage>
</organism>
<evidence type="ECO:0000256" key="13">
    <source>
        <dbReference type="RuleBase" id="RU003785"/>
    </source>
</evidence>
<gene>
    <name evidence="10 14" type="primary">miaA</name>
    <name evidence="14" type="ORF">KM029_03865</name>
</gene>
<dbReference type="Pfam" id="PF01715">
    <property type="entry name" value="IPPT"/>
    <property type="match status" value="1"/>
</dbReference>
<dbReference type="EMBL" id="CP076128">
    <property type="protein sequence ID" value="QWG08083.1"/>
    <property type="molecule type" value="Genomic_DNA"/>
</dbReference>
<dbReference type="Gene3D" id="1.10.287.890">
    <property type="entry name" value="Crystal structure of tRNA isopentenylpyrophosphate transferase (bh2366) domain"/>
    <property type="match status" value="1"/>
</dbReference>
<reference evidence="14 15" key="1">
    <citation type="submission" date="2021-05" db="EMBL/GenBank/DDBJ databases">
        <title>Comparative genomic studies on the polysaccharide-degrading batcterial strains of the Flammeovirga genus.</title>
        <authorList>
            <person name="Zewei F."/>
            <person name="Zheng Z."/>
            <person name="Yu L."/>
            <person name="Ruyue G."/>
            <person name="Yanhong M."/>
            <person name="Yuanyuan C."/>
            <person name="Jingyan G."/>
            <person name="Wenjun H."/>
        </authorList>
    </citation>
    <scope>NUCLEOTIDE SEQUENCE [LARGE SCALE GENOMIC DNA]</scope>
    <source>
        <strain evidence="14 15">YS10</strain>
    </source>
</reference>
<evidence type="ECO:0000256" key="2">
    <source>
        <dbReference type="ARBA" id="ARBA00003213"/>
    </source>
</evidence>
<dbReference type="EC" id="2.5.1.75" evidence="10"/>
<dbReference type="PANTHER" id="PTHR11088">
    <property type="entry name" value="TRNA DIMETHYLALLYLTRANSFERASE"/>
    <property type="match status" value="1"/>
</dbReference>
<accession>A0ABX8GWV2</accession>